<dbReference type="AlphaFoldDB" id="A0A370IE36"/>
<protein>
    <submittedName>
        <fullName evidence="3">Lysophospholipase L1-like esterase</fullName>
    </submittedName>
</protein>
<dbReference type="InterPro" id="IPR036514">
    <property type="entry name" value="SGNH_hydro_sf"/>
</dbReference>
<keyword evidence="4" id="KW-1185">Reference proteome</keyword>
<feature type="signal peptide" evidence="1">
    <location>
        <begin position="1"/>
        <end position="24"/>
    </location>
</feature>
<dbReference type="SUPFAM" id="SSF52266">
    <property type="entry name" value="SGNH hydrolase"/>
    <property type="match status" value="1"/>
</dbReference>
<dbReference type="InterPro" id="IPR013830">
    <property type="entry name" value="SGNH_hydro"/>
</dbReference>
<feature type="domain" description="SGNH hydrolase-type esterase" evidence="2">
    <location>
        <begin position="232"/>
        <end position="429"/>
    </location>
</feature>
<gene>
    <name evidence="3" type="ORF">DFR76_101516</name>
</gene>
<evidence type="ECO:0000313" key="4">
    <source>
        <dbReference type="Proteomes" id="UP000254869"/>
    </source>
</evidence>
<evidence type="ECO:0000313" key="3">
    <source>
        <dbReference type="EMBL" id="RDI68979.1"/>
    </source>
</evidence>
<evidence type="ECO:0000259" key="2">
    <source>
        <dbReference type="Pfam" id="PF13472"/>
    </source>
</evidence>
<evidence type="ECO:0000256" key="1">
    <source>
        <dbReference type="SAM" id="SignalP"/>
    </source>
</evidence>
<dbReference type="PANTHER" id="PTHR43784:SF2">
    <property type="entry name" value="GDSL-LIKE LIPASE_ACYLHYDROLASE, PUTATIVE (AFU_ORTHOLOGUE AFUA_2G00820)-RELATED"/>
    <property type="match status" value="1"/>
</dbReference>
<proteinExistence type="predicted"/>
<dbReference type="Gene3D" id="3.40.50.1110">
    <property type="entry name" value="SGNH hydrolase"/>
    <property type="match status" value="1"/>
</dbReference>
<reference evidence="3 4" key="1">
    <citation type="submission" date="2018-07" db="EMBL/GenBank/DDBJ databases">
        <title>Genomic Encyclopedia of Type Strains, Phase IV (KMG-IV): sequencing the most valuable type-strain genomes for metagenomic binning, comparative biology and taxonomic classification.</title>
        <authorList>
            <person name="Goeker M."/>
        </authorList>
    </citation>
    <scope>NUCLEOTIDE SEQUENCE [LARGE SCALE GENOMIC DNA]</scope>
    <source>
        <strain evidence="3 4">DSM 44290</strain>
    </source>
</reference>
<sequence length="447" mass="46778">MMRTVLLLAAGLACAMITVPPAAAESDLVADPVTCSSPGWVGSWSAPPGGAQRFIQIDAHHPAIVADSYPLTVPRVIADETLRMIAVPQIAGSAVRIHLSNRYGAVPVTFREVHIGRQLVGAELAPGSNTPLTFSGAGEVTVAPGSDVVSDPAALPVEPFDHLAVSFHVPNAPDPEPTYHWQTNHTSYLSPAFSGDHAAEESAVGFPEQTNSVYYLDGVDVYAPAGTSAVAVLGDSFTNSPATTFDTDSRWPDFLSRRLRADGSGLSVVNAALSFNLTGVGHPNLVGPDLVSIGGPSGLYRFDSDIAPVAGVRAVILMLGMNDLAFGTSPGDVIAAYQLIIDKAHRSGLKIIGATLTPSADPLFPATMYGLPGVMANRHQVNDFIRHSGQFDAVFDFDAAVADPARPDHWLPGLSPTNDNVHPSDLGSQREAESIDMPVLLSLAACG</sequence>
<feature type="chain" id="PRO_5016827012" evidence="1">
    <location>
        <begin position="25"/>
        <end position="447"/>
    </location>
</feature>
<dbReference type="EMBL" id="QQBC01000001">
    <property type="protein sequence ID" value="RDI68979.1"/>
    <property type="molecule type" value="Genomic_DNA"/>
</dbReference>
<organism evidence="3 4">
    <name type="scientific">Nocardia pseudobrasiliensis</name>
    <dbReference type="NCBI Taxonomy" id="45979"/>
    <lineage>
        <taxon>Bacteria</taxon>
        <taxon>Bacillati</taxon>
        <taxon>Actinomycetota</taxon>
        <taxon>Actinomycetes</taxon>
        <taxon>Mycobacteriales</taxon>
        <taxon>Nocardiaceae</taxon>
        <taxon>Nocardia</taxon>
    </lineage>
</organism>
<name>A0A370IE36_9NOCA</name>
<accession>A0A370IE36</accession>
<dbReference type="Proteomes" id="UP000254869">
    <property type="component" value="Unassembled WGS sequence"/>
</dbReference>
<dbReference type="InterPro" id="IPR053140">
    <property type="entry name" value="GDSL_Rv0518-like"/>
</dbReference>
<keyword evidence="1" id="KW-0732">Signal</keyword>
<dbReference type="STRING" id="1210086.GCA_001613105_00370"/>
<dbReference type="Pfam" id="PF13472">
    <property type="entry name" value="Lipase_GDSL_2"/>
    <property type="match status" value="1"/>
</dbReference>
<comment type="caution">
    <text evidence="3">The sequence shown here is derived from an EMBL/GenBank/DDBJ whole genome shotgun (WGS) entry which is preliminary data.</text>
</comment>
<dbReference type="PANTHER" id="PTHR43784">
    <property type="entry name" value="GDSL-LIKE LIPASE/ACYLHYDROLASE, PUTATIVE (AFU_ORTHOLOGUE AFUA_2G00820)-RELATED"/>
    <property type="match status" value="1"/>
</dbReference>